<feature type="chain" id="PRO_5045441449" description="Secreted protein" evidence="1">
    <location>
        <begin position="31"/>
        <end position="102"/>
    </location>
</feature>
<comment type="caution">
    <text evidence="2">The sequence shown here is derived from an EMBL/GenBank/DDBJ whole genome shotgun (WGS) entry which is preliminary data.</text>
</comment>
<name>A0ABR9T9N5_9SPHI</name>
<accession>A0ABR9T9N5</accession>
<feature type="signal peptide" evidence="1">
    <location>
        <begin position="1"/>
        <end position="30"/>
    </location>
</feature>
<protein>
    <recommendedName>
        <fullName evidence="4">Secreted protein</fullName>
    </recommendedName>
</protein>
<keyword evidence="1" id="KW-0732">Signal</keyword>
<dbReference type="Proteomes" id="UP000618319">
    <property type="component" value="Unassembled WGS sequence"/>
</dbReference>
<evidence type="ECO:0008006" key="4">
    <source>
        <dbReference type="Google" id="ProtNLM"/>
    </source>
</evidence>
<keyword evidence="3" id="KW-1185">Reference proteome</keyword>
<evidence type="ECO:0000313" key="3">
    <source>
        <dbReference type="Proteomes" id="UP000618319"/>
    </source>
</evidence>
<gene>
    <name evidence="2" type="ORF">C4F40_14935</name>
</gene>
<organism evidence="2 3">
    <name type="scientific">Sphingobacterium pedocola</name>
    <dbReference type="NCBI Taxonomy" id="2082722"/>
    <lineage>
        <taxon>Bacteria</taxon>
        <taxon>Pseudomonadati</taxon>
        <taxon>Bacteroidota</taxon>
        <taxon>Sphingobacteriia</taxon>
        <taxon>Sphingobacteriales</taxon>
        <taxon>Sphingobacteriaceae</taxon>
        <taxon>Sphingobacterium</taxon>
    </lineage>
</organism>
<evidence type="ECO:0000313" key="2">
    <source>
        <dbReference type="EMBL" id="MBE8722023.1"/>
    </source>
</evidence>
<dbReference type="RefSeq" id="WP_196939936.1">
    <property type="nucleotide sequence ID" value="NZ_MU158690.1"/>
</dbReference>
<evidence type="ECO:0000256" key="1">
    <source>
        <dbReference type="SAM" id="SignalP"/>
    </source>
</evidence>
<proteinExistence type="predicted"/>
<dbReference type="EMBL" id="PSKQ01000022">
    <property type="protein sequence ID" value="MBE8722023.1"/>
    <property type="molecule type" value="Genomic_DNA"/>
</dbReference>
<sequence>MTLIKKTTKTLVLGVALLGLAVGASSWASAKATLAQDETMWGRTQDGNWVELQTPEEQQADCNPDPNICKAVYLTGFTPTNGSASEPGFVRIEQNNGHIDLP</sequence>
<reference evidence="2 3" key="1">
    <citation type="submission" date="2018-02" db="EMBL/GenBank/DDBJ databases">
        <title>Sphingobacterium KA21.</title>
        <authorList>
            <person name="Vasarhelyi B.M."/>
            <person name="Deshmukh S."/>
            <person name="Balint B."/>
            <person name="Kukolya J."/>
        </authorList>
    </citation>
    <scope>NUCLEOTIDE SEQUENCE [LARGE SCALE GENOMIC DNA]</scope>
    <source>
        <strain evidence="2 3">Ka21</strain>
    </source>
</reference>